<comment type="caution">
    <text evidence="3">The sequence shown here is derived from an EMBL/GenBank/DDBJ whole genome shotgun (WGS) entry which is preliminary data.</text>
</comment>
<dbReference type="Proteomes" id="UP000589626">
    <property type="component" value="Unassembled WGS sequence"/>
</dbReference>
<evidence type="ECO:0000256" key="2">
    <source>
        <dbReference type="ARBA" id="ARBA00022649"/>
    </source>
</evidence>
<dbReference type="AlphaFoldDB" id="A0A7W4Z3K8"/>
<sequence>MTGPTYRIEVALTAARQLRKLDHPARRRIQAAVELLASDPRPPGAKKLVGGEGEWRVRTGDYRIVYEIHDHVLRVLVLAVGHRRNVYRRSSGVARKART</sequence>
<dbReference type="Pfam" id="PF05016">
    <property type="entry name" value="ParE_toxin"/>
    <property type="match status" value="1"/>
</dbReference>
<evidence type="ECO:0000313" key="4">
    <source>
        <dbReference type="Proteomes" id="UP000589626"/>
    </source>
</evidence>
<proteinExistence type="inferred from homology"/>
<dbReference type="RefSeq" id="WP_183595064.1">
    <property type="nucleotide sequence ID" value="NZ_JACHWR010000004.1"/>
</dbReference>
<dbReference type="EMBL" id="JACHWR010000004">
    <property type="protein sequence ID" value="MBB3045077.1"/>
    <property type="molecule type" value="Genomic_DNA"/>
</dbReference>
<keyword evidence="2" id="KW-1277">Toxin-antitoxin system</keyword>
<evidence type="ECO:0000313" key="3">
    <source>
        <dbReference type="EMBL" id="MBB3045077.1"/>
    </source>
</evidence>
<dbReference type="PANTHER" id="PTHR35601:SF1">
    <property type="entry name" value="TOXIN RELE"/>
    <property type="match status" value="1"/>
</dbReference>
<reference evidence="3 4" key="1">
    <citation type="submission" date="2020-08" db="EMBL/GenBank/DDBJ databases">
        <title>Sequencing the genomes of 1000 actinobacteria strains.</title>
        <authorList>
            <person name="Klenk H.-P."/>
        </authorList>
    </citation>
    <scope>NUCLEOTIDE SEQUENCE [LARGE SCALE GENOMIC DNA]</scope>
    <source>
        <strain evidence="3 4">DSM 105498</strain>
    </source>
</reference>
<dbReference type="SUPFAM" id="SSF143011">
    <property type="entry name" value="RelE-like"/>
    <property type="match status" value="1"/>
</dbReference>
<dbReference type="InterPro" id="IPR035093">
    <property type="entry name" value="RelE/ParE_toxin_dom_sf"/>
</dbReference>
<keyword evidence="4" id="KW-1185">Reference proteome</keyword>
<dbReference type="Gene3D" id="3.30.2310.20">
    <property type="entry name" value="RelE-like"/>
    <property type="match status" value="1"/>
</dbReference>
<comment type="similarity">
    <text evidence="1">Belongs to the RelE toxin family.</text>
</comment>
<dbReference type="InterPro" id="IPR007712">
    <property type="entry name" value="RelE/ParE_toxin"/>
</dbReference>
<dbReference type="PANTHER" id="PTHR35601">
    <property type="entry name" value="TOXIN RELE"/>
    <property type="match status" value="1"/>
</dbReference>
<evidence type="ECO:0000256" key="1">
    <source>
        <dbReference type="ARBA" id="ARBA00006226"/>
    </source>
</evidence>
<name>A0A7W4Z3K8_9ACTN</name>
<gene>
    <name evidence="3" type="ORF">FHU40_004930</name>
</gene>
<protein>
    <submittedName>
        <fullName evidence="3">mRNA interferase RelE/StbE</fullName>
    </submittedName>
</protein>
<organism evidence="3 4">
    <name type="scientific">Nocardioides soli</name>
    <dbReference type="NCBI Taxonomy" id="1036020"/>
    <lineage>
        <taxon>Bacteria</taxon>
        <taxon>Bacillati</taxon>
        <taxon>Actinomycetota</taxon>
        <taxon>Actinomycetes</taxon>
        <taxon>Propionibacteriales</taxon>
        <taxon>Nocardioidaceae</taxon>
        <taxon>Nocardioides</taxon>
    </lineage>
</organism>
<accession>A0A7W4Z3K8</accession>